<comment type="caution">
    <text evidence="2">The sequence shown here is derived from an EMBL/GenBank/DDBJ whole genome shotgun (WGS) entry which is preliminary data.</text>
</comment>
<protein>
    <recommendedName>
        <fullName evidence="4">F-box domain-containing protein</fullName>
    </recommendedName>
</protein>
<feature type="region of interest" description="Disordered" evidence="1">
    <location>
        <begin position="1"/>
        <end position="22"/>
    </location>
</feature>
<dbReference type="EMBL" id="JASNQZ010000012">
    <property type="protein sequence ID" value="KAL0950304.1"/>
    <property type="molecule type" value="Genomic_DNA"/>
</dbReference>
<dbReference type="Proteomes" id="UP001556367">
    <property type="component" value="Unassembled WGS sequence"/>
</dbReference>
<gene>
    <name evidence="2" type="ORF">HGRIS_010280</name>
</gene>
<name>A0ABR3J3U9_9AGAR</name>
<evidence type="ECO:0000313" key="2">
    <source>
        <dbReference type="EMBL" id="KAL0950304.1"/>
    </source>
</evidence>
<evidence type="ECO:0000313" key="3">
    <source>
        <dbReference type="Proteomes" id="UP001556367"/>
    </source>
</evidence>
<proteinExistence type="predicted"/>
<keyword evidence="3" id="KW-1185">Reference proteome</keyword>
<evidence type="ECO:0008006" key="4">
    <source>
        <dbReference type="Google" id="ProtNLM"/>
    </source>
</evidence>
<sequence length="397" mass="44884">MTTTGAEYLPLQSGIPTGGDSETLRPGCPQEILDIIIGNLHDEQRTLLSLSLTSHACMVSSRRHSLKTIILFTPTAHTFLELLRSPSSTLLHCRETSLHLYGTDKIFKSLEKNPHCVFDYDPDELWINKATTLPPNVFSFVQSLTVDFSYYPQRAARIMMTKLPALFSQIKSLTILWKDVTLVEVAKLSSAFPFLDTLAVGWGDYITHVTHDETRKKLHRPPPQLRNMILKPETRLEEKIFPWLLSAKPPILLASLEISAYDASVNEYFRLAGGSIKDLSIYVGDLRGIELDRYANHLDWKHLTALQSITFSYKRLGEGPDEELNRIISALGSLSLRSLHICTGSKVQDLDCIDHLFNLPKFRLLEAFKVSATNFYEGWEEQAFPVCHQRGILLSSV</sequence>
<reference evidence="3" key="1">
    <citation type="submission" date="2024-06" db="EMBL/GenBank/DDBJ databases">
        <title>Multi-omics analyses provide insights into the biosynthesis of the anticancer antibiotic pleurotin in Hohenbuehelia grisea.</title>
        <authorList>
            <person name="Weaver J.A."/>
            <person name="Alberti F."/>
        </authorList>
    </citation>
    <scope>NUCLEOTIDE SEQUENCE [LARGE SCALE GENOMIC DNA]</scope>
    <source>
        <strain evidence="3">T-177</strain>
    </source>
</reference>
<organism evidence="2 3">
    <name type="scientific">Hohenbuehelia grisea</name>
    <dbReference type="NCBI Taxonomy" id="104357"/>
    <lineage>
        <taxon>Eukaryota</taxon>
        <taxon>Fungi</taxon>
        <taxon>Dikarya</taxon>
        <taxon>Basidiomycota</taxon>
        <taxon>Agaricomycotina</taxon>
        <taxon>Agaricomycetes</taxon>
        <taxon>Agaricomycetidae</taxon>
        <taxon>Agaricales</taxon>
        <taxon>Pleurotineae</taxon>
        <taxon>Pleurotaceae</taxon>
        <taxon>Hohenbuehelia</taxon>
    </lineage>
</organism>
<evidence type="ECO:0000256" key="1">
    <source>
        <dbReference type="SAM" id="MobiDB-lite"/>
    </source>
</evidence>
<accession>A0ABR3J3U9</accession>